<dbReference type="InterPro" id="IPR011063">
    <property type="entry name" value="TilS/TtcA_N"/>
</dbReference>
<comment type="domain">
    <text evidence="6">The N-terminal region contains the highly conserved SGGXDS motif, predicted to be a P-loop motif involved in ATP binding.</text>
</comment>
<keyword evidence="4 6" id="KW-0067">ATP-binding</keyword>
<keyword evidence="2 6" id="KW-0819">tRNA processing</keyword>
<feature type="binding site" evidence="6">
    <location>
        <begin position="23"/>
        <end position="28"/>
    </location>
    <ligand>
        <name>ATP</name>
        <dbReference type="ChEBI" id="CHEBI:30616"/>
    </ligand>
</feature>
<evidence type="ECO:0000256" key="3">
    <source>
        <dbReference type="ARBA" id="ARBA00022741"/>
    </source>
</evidence>
<name>A0A1G8MHA7_9LACT</name>
<dbReference type="InterPro" id="IPR012795">
    <property type="entry name" value="tRNA_Ile_lys_synt_N"/>
</dbReference>
<protein>
    <recommendedName>
        <fullName evidence="6">tRNA(Ile)-lysidine synthase</fullName>
        <ecNumber evidence="6">6.3.4.19</ecNumber>
    </recommendedName>
    <alternativeName>
        <fullName evidence="6">tRNA(Ile)-2-lysyl-cytidine synthase</fullName>
    </alternativeName>
    <alternativeName>
        <fullName evidence="6">tRNA(Ile)-lysidine synthetase</fullName>
    </alternativeName>
</protein>
<dbReference type="Proteomes" id="UP000235682">
    <property type="component" value="Unassembled WGS sequence"/>
</dbReference>
<evidence type="ECO:0000256" key="4">
    <source>
        <dbReference type="ARBA" id="ARBA00022840"/>
    </source>
</evidence>
<evidence type="ECO:0000256" key="1">
    <source>
        <dbReference type="ARBA" id="ARBA00022598"/>
    </source>
</evidence>
<evidence type="ECO:0000256" key="2">
    <source>
        <dbReference type="ARBA" id="ARBA00022694"/>
    </source>
</evidence>
<dbReference type="STRING" id="84521.SAMN04487994_103213"/>
<organism evidence="8 9">
    <name type="scientific">Dolosicoccus paucivorans</name>
    <dbReference type="NCBI Taxonomy" id="84521"/>
    <lineage>
        <taxon>Bacteria</taxon>
        <taxon>Bacillati</taxon>
        <taxon>Bacillota</taxon>
        <taxon>Bacilli</taxon>
        <taxon>Lactobacillales</taxon>
        <taxon>Aerococcaceae</taxon>
        <taxon>Dolosicoccus</taxon>
    </lineage>
</organism>
<dbReference type="EMBL" id="PNHE01000049">
    <property type="protein sequence ID" value="PMC57762.1"/>
    <property type="molecule type" value="Genomic_DNA"/>
</dbReference>
<dbReference type="EC" id="6.3.4.19" evidence="6"/>
<keyword evidence="6" id="KW-0963">Cytoplasm</keyword>
<keyword evidence="3 6" id="KW-0547">Nucleotide-binding</keyword>
<sequence length="458" mass="54374">MTKIQHQTAQSIYSLKTLVVAVSGGVDSMALLHAVKQVKHGSQQVIVAHFMHHLRKEGVTEKELVQKVSKEYGFIYEEGQWSDSPKTHIESSARKARYQFFKTIYDKYHADALLTGHHLNDDVETFLMRLIRGSSIKGLLGIQPLSQRYGMSILRPLLEVSKKSLYQYANKYQIAYLEDQSNYTPAYYRNRVRLEWLPLFTKENPRAIEHIHQHQEQLSRFYRIIVAQFEQWCRDNVKQTDTQWQIDLTQWSYWGADQQTVYLELLFEEQLRSHMGPYHHRLLDQLRDNLNQDHSFELDINKKWQLQYAYGYLTILQKQKTPRQNEIYSLKLNQWTELPTDEAIGLFELEAMDVKNDEVTWIPVVLSPDIVERLVVRTRRPGDVMRLKMGPRLIRKRFNKLQMELKISPFERTKAWLVSMKDQSEIIWYPHYCLGTLYNPSKTDKMTHIFAYKKQTEK</sequence>
<dbReference type="GO" id="GO:0032267">
    <property type="term" value="F:tRNA(Ile)-lysidine synthase activity"/>
    <property type="evidence" value="ECO:0007669"/>
    <property type="project" value="UniProtKB-EC"/>
</dbReference>
<dbReference type="RefSeq" id="WP_092085707.1">
    <property type="nucleotide sequence ID" value="NZ_FNEL01000032.1"/>
</dbReference>
<dbReference type="GO" id="GO:0006400">
    <property type="term" value="P:tRNA modification"/>
    <property type="evidence" value="ECO:0007669"/>
    <property type="project" value="UniProtKB-UniRule"/>
</dbReference>
<comment type="subcellular location">
    <subcellularLocation>
        <location evidence="6">Cytoplasm</location>
    </subcellularLocation>
</comment>
<dbReference type="HAMAP" id="MF_01161">
    <property type="entry name" value="tRNA_Ile_lys_synt"/>
    <property type="match status" value="1"/>
</dbReference>
<dbReference type="OrthoDB" id="9807403at2"/>
<proteinExistence type="inferred from homology"/>
<reference evidence="8 9" key="1">
    <citation type="submission" date="2017-09" db="EMBL/GenBank/DDBJ databases">
        <title>Bacterial strain isolated from the female urinary microbiota.</title>
        <authorList>
            <person name="Thomas-White K."/>
            <person name="Kumar N."/>
            <person name="Forster S."/>
            <person name="Putonti C."/>
            <person name="Lawley T."/>
            <person name="Wolfe A.J."/>
        </authorList>
    </citation>
    <scope>NUCLEOTIDE SEQUENCE [LARGE SCALE GENOMIC DNA]</scope>
    <source>
        <strain evidence="8 9">UMB0852</strain>
    </source>
</reference>
<keyword evidence="9" id="KW-1185">Reference proteome</keyword>
<dbReference type="AlphaFoldDB" id="A0A1G8MHA7"/>
<evidence type="ECO:0000256" key="6">
    <source>
        <dbReference type="HAMAP-Rule" id="MF_01161"/>
    </source>
</evidence>
<comment type="similarity">
    <text evidence="6">Belongs to the tRNA(Ile)-lysidine synthase family.</text>
</comment>
<dbReference type="SUPFAM" id="SSF56037">
    <property type="entry name" value="PheT/TilS domain"/>
    <property type="match status" value="1"/>
</dbReference>
<dbReference type="PANTHER" id="PTHR43033">
    <property type="entry name" value="TRNA(ILE)-LYSIDINE SYNTHASE-RELATED"/>
    <property type="match status" value="1"/>
</dbReference>
<comment type="catalytic activity">
    <reaction evidence="5 6">
        <text>cytidine(34) in tRNA(Ile2) + L-lysine + ATP = lysidine(34) in tRNA(Ile2) + AMP + diphosphate + H(+)</text>
        <dbReference type="Rhea" id="RHEA:43744"/>
        <dbReference type="Rhea" id="RHEA-COMP:10625"/>
        <dbReference type="Rhea" id="RHEA-COMP:10670"/>
        <dbReference type="ChEBI" id="CHEBI:15378"/>
        <dbReference type="ChEBI" id="CHEBI:30616"/>
        <dbReference type="ChEBI" id="CHEBI:32551"/>
        <dbReference type="ChEBI" id="CHEBI:33019"/>
        <dbReference type="ChEBI" id="CHEBI:82748"/>
        <dbReference type="ChEBI" id="CHEBI:83665"/>
        <dbReference type="ChEBI" id="CHEBI:456215"/>
        <dbReference type="EC" id="6.3.4.19"/>
    </reaction>
</comment>
<dbReference type="Pfam" id="PF01171">
    <property type="entry name" value="ATP_bind_3"/>
    <property type="match status" value="1"/>
</dbReference>
<evidence type="ECO:0000256" key="5">
    <source>
        <dbReference type="ARBA" id="ARBA00048539"/>
    </source>
</evidence>
<dbReference type="NCBIfam" id="TIGR02432">
    <property type="entry name" value="lysidine_TilS_N"/>
    <property type="match status" value="1"/>
</dbReference>
<dbReference type="InterPro" id="IPR014729">
    <property type="entry name" value="Rossmann-like_a/b/a_fold"/>
</dbReference>
<dbReference type="PANTHER" id="PTHR43033:SF1">
    <property type="entry name" value="TRNA(ILE)-LYSIDINE SYNTHASE-RELATED"/>
    <property type="match status" value="1"/>
</dbReference>
<dbReference type="GO" id="GO:0005737">
    <property type="term" value="C:cytoplasm"/>
    <property type="evidence" value="ECO:0007669"/>
    <property type="project" value="UniProtKB-SubCell"/>
</dbReference>
<gene>
    <name evidence="6 8" type="primary">tilS</name>
    <name evidence="8" type="ORF">CJ205_07915</name>
</gene>
<evidence type="ECO:0000313" key="8">
    <source>
        <dbReference type="EMBL" id="PMC57762.1"/>
    </source>
</evidence>
<comment type="function">
    <text evidence="6">Ligates lysine onto the cytidine present at position 34 of the AUA codon-specific tRNA(Ile) that contains the anticodon CAU, in an ATP-dependent manner. Cytidine is converted to lysidine, thus changing the amino acid specificity of the tRNA from methionine to isoleucine.</text>
</comment>
<dbReference type="InterPro" id="IPR012094">
    <property type="entry name" value="tRNA_Ile_lys_synt"/>
</dbReference>
<dbReference type="GO" id="GO:0005524">
    <property type="term" value="F:ATP binding"/>
    <property type="evidence" value="ECO:0007669"/>
    <property type="project" value="UniProtKB-UniRule"/>
</dbReference>
<accession>A0A1G8MHA7</accession>
<dbReference type="Gene3D" id="3.40.50.620">
    <property type="entry name" value="HUPs"/>
    <property type="match status" value="1"/>
</dbReference>
<keyword evidence="1 6" id="KW-0436">Ligase</keyword>
<dbReference type="CDD" id="cd01992">
    <property type="entry name" value="TilS_N"/>
    <property type="match status" value="1"/>
</dbReference>
<comment type="caution">
    <text evidence="8">The sequence shown here is derived from an EMBL/GenBank/DDBJ whole genome shotgun (WGS) entry which is preliminary data.</text>
</comment>
<feature type="domain" description="tRNA(Ile)-lysidine/2-thiocytidine synthase N-terminal" evidence="7">
    <location>
        <begin position="18"/>
        <end position="194"/>
    </location>
</feature>
<dbReference type="SUPFAM" id="SSF52402">
    <property type="entry name" value="Adenine nucleotide alpha hydrolases-like"/>
    <property type="match status" value="1"/>
</dbReference>
<evidence type="ECO:0000259" key="7">
    <source>
        <dbReference type="Pfam" id="PF01171"/>
    </source>
</evidence>
<evidence type="ECO:0000313" key="9">
    <source>
        <dbReference type="Proteomes" id="UP000235682"/>
    </source>
</evidence>